<organism evidence="1 2">
    <name type="scientific">Cymbomonas tetramitiformis</name>
    <dbReference type="NCBI Taxonomy" id="36881"/>
    <lineage>
        <taxon>Eukaryota</taxon>
        <taxon>Viridiplantae</taxon>
        <taxon>Chlorophyta</taxon>
        <taxon>Pyramimonadophyceae</taxon>
        <taxon>Pyramimonadales</taxon>
        <taxon>Pyramimonadaceae</taxon>
        <taxon>Cymbomonas</taxon>
    </lineage>
</organism>
<dbReference type="EMBL" id="LGRX02033205">
    <property type="protein sequence ID" value="KAK3242255.1"/>
    <property type="molecule type" value="Genomic_DNA"/>
</dbReference>
<evidence type="ECO:0000313" key="1">
    <source>
        <dbReference type="EMBL" id="KAK3242255.1"/>
    </source>
</evidence>
<evidence type="ECO:0008006" key="3">
    <source>
        <dbReference type="Google" id="ProtNLM"/>
    </source>
</evidence>
<dbReference type="AlphaFoldDB" id="A0AAE0BUW6"/>
<protein>
    <recommendedName>
        <fullName evidence="3">Apple domain-containing protein</fullName>
    </recommendedName>
</protein>
<keyword evidence="2" id="KW-1185">Reference proteome</keyword>
<dbReference type="Proteomes" id="UP001190700">
    <property type="component" value="Unassembled WGS sequence"/>
</dbReference>
<reference evidence="1 2" key="1">
    <citation type="journal article" date="2015" name="Genome Biol. Evol.">
        <title>Comparative Genomics of a Bacterivorous Green Alga Reveals Evolutionary Causalities and Consequences of Phago-Mixotrophic Mode of Nutrition.</title>
        <authorList>
            <person name="Burns J.A."/>
            <person name="Paasch A."/>
            <person name="Narechania A."/>
            <person name="Kim E."/>
        </authorList>
    </citation>
    <scope>NUCLEOTIDE SEQUENCE [LARGE SCALE GENOMIC DNA]</scope>
    <source>
        <strain evidence="1 2">PLY_AMNH</strain>
    </source>
</reference>
<gene>
    <name evidence="1" type="ORF">CYMTET_48048</name>
</gene>
<evidence type="ECO:0000313" key="2">
    <source>
        <dbReference type="Proteomes" id="UP001190700"/>
    </source>
</evidence>
<name>A0AAE0BUW6_9CHLO</name>
<proteinExistence type="predicted"/>
<sequence length="226" mass="24059">MCGTIPNGIDSSLVNKANTEVTYRCPADCLTYYGHEVEGLAAVSGTSSTSTVDCRSQCIAQAGCTAWMRDEVNGLCFMSQQTGAITFVKITAGAQRVRSGLRCAFELAQRNGVGICNSGEYKQLSDTSSVMPCIAQAKADAACVTMPAGFPASIAWSASDNSCICDITACTPTNSVSLYDRFGYPACEFDFQGWQSYSSQREVSATYIDSVLWFSIVLTVGFSLAS</sequence>
<accession>A0AAE0BUW6</accession>
<comment type="caution">
    <text evidence="1">The sequence shown here is derived from an EMBL/GenBank/DDBJ whole genome shotgun (WGS) entry which is preliminary data.</text>
</comment>